<evidence type="ECO:0000313" key="3">
    <source>
        <dbReference type="Proteomes" id="UP000693946"/>
    </source>
</evidence>
<evidence type="ECO:0000313" key="2">
    <source>
        <dbReference type="EMBL" id="KAG7523075.1"/>
    </source>
</evidence>
<comment type="caution">
    <text evidence="2">The sequence shown here is derived from an EMBL/GenBank/DDBJ whole genome shotgun (WGS) entry which is preliminary data.</text>
</comment>
<dbReference type="Proteomes" id="UP000693946">
    <property type="component" value="Linkage Group LG10"/>
</dbReference>
<gene>
    <name evidence="2" type="ORF">JOB18_038510</name>
</gene>
<sequence>MFVAWQDKRLVKMVTTCHQDKMHRVDVWQKGHKEKVPQFKPECVVANNLSMNGVDKLDQNIAYYPFIRRSLNWSKKFVAYLFQLCMFNAYRAKNPGECKTLLEFMRRVVKSWTAKRLMGEEEEVGEQVEEEEVAGQTAVCLLSESVDAVKGGPGEDGVRIIQIYCAVCKVRRIVQVQYMYQCRVQEESAHV</sequence>
<organism evidence="2 3">
    <name type="scientific">Solea senegalensis</name>
    <name type="common">Senegalese sole</name>
    <dbReference type="NCBI Taxonomy" id="28829"/>
    <lineage>
        <taxon>Eukaryota</taxon>
        <taxon>Metazoa</taxon>
        <taxon>Chordata</taxon>
        <taxon>Craniata</taxon>
        <taxon>Vertebrata</taxon>
        <taxon>Euteleostomi</taxon>
        <taxon>Actinopterygii</taxon>
        <taxon>Neopterygii</taxon>
        <taxon>Teleostei</taxon>
        <taxon>Neoteleostei</taxon>
        <taxon>Acanthomorphata</taxon>
        <taxon>Carangaria</taxon>
        <taxon>Pleuronectiformes</taxon>
        <taxon>Pleuronectoidei</taxon>
        <taxon>Soleidae</taxon>
        <taxon>Solea</taxon>
    </lineage>
</organism>
<feature type="domain" description="PiggyBac transposable element-derived protein" evidence="1">
    <location>
        <begin position="1"/>
        <end position="90"/>
    </location>
</feature>
<accession>A0AAV6T107</accession>
<dbReference type="AlphaFoldDB" id="A0AAV6T107"/>
<keyword evidence="3" id="KW-1185">Reference proteome</keyword>
<proteinExistence type="predicted"/>
<reference evidence="2 3" key="1">
    <citation type="journal article" date="2021" name="Sci. Rep.">
        <title>Chromosome anchoring in Senegalese sole (Solea senegalensis) reveals sex-associated markers and genome rearrangements in flatfish.</title>
        <authorList>
            <person name="Guerrero-Cozar I."/>
            <person name="Gomez-Garrido J."/>
            <person name="Berbel C."/>
            <person name="Martinez-Blanch J.F."/>
            <person name="Alioto T."/>
            <person name="Claros M.G."/>
            <person name="Gagnaire P.A."/>
            <person name="Manchado M."/>
        </authorList>
    </citation>
    <scope>NUCLEOTIDE SEQUENCE [LARGE SCALE GENOMIC DNA]</scope>
    <source>
        <strain evidence="2">Sse05_10M</strain>
    </source>
</reference>
<evidence type="ECO:0000259" key="1">
    <source>
        <dbReference type="Pfam" id="PF13843"/>
    </source>
</evidence>
<protein>
    <recommendedName>
        <fullName evidence="1">PiggyBac transposable element-derived protein domain-containing protein</fullName>
    </recommendedName>
</protein>
<dbReference type="PANTHER" id="PTHR46599:SF3">
    <property type="entry name" value="PIGGYBAC TRANSPOSABLE ELEMENT-DERIVED PROTEIN 4"/>
    <property type="match status" value="1"/>
</dbReference>
<dbReference type="EMBL" id="JAGKHQ010000002">
    <property type="protein sequence ID" value="KAG7523075.1"/>
    <property type="molecule type" value="Genomic_DNA"/>
</dbReference>
<dbReference type="PANTHER" id="PTHR46599">
    <property type="entry name" value="PIGGYBAC TRANSPOSABLE ELEMENT-DERIVED PROTEIN 4"/>
    <property type="match status" value="1"/>
</dbReference>
<dbReference type="InterPro" id="IPR029526">
    <property type="entry name" value="PGBD"/>
</dbReference>
<dbReference type="Pfam" id="PF13843">
    <property type="entry name" value="DDE_Tnp_1_7"/>
    <property type="match status" value="1"/>
</dbReference>
<name>A0AAV6T107_SOLSE</name>